<proteinExistence type="inferred from homology"/>
<dbReference type="CDD" id="cd12395">
    <property type="entry name" value="RRM2_RBM34"/>
    <property type="match status" value="1"/>
</dbReference>
<dbReference type="STRING" id="6335.A0A0V1KW06"/>
<dbReference type="Pfam" id="PF00076">
    <property type="entry name" value="RRM_1"/>
    <property type="match status" value="1"/>
</dbReference>
<dbReference type="EMBL" id="JYDW01000223">
    <property type="protein sequence ID" value="KRZ51549.1"/>
    <property type="molecule type" value="Genomic_DNA"/>
</dbReference>
<dbReference type="CDD" id="cd12394">
    <property type="entry name" value="RRM1_RBM34"/>
    <property type="match status" value="1"/>
</dbReference>
<dbReference type="InterPro" id="IPR000504">
    <property type="entry name" value="RRM_dom"/>
</dbReference>
<dbReference type="PANTHER" id="PTHR23236:SF25">
    <property type="entry name" value="RNA-BINDING PROTEIN 34"/>
    <property type="match status" value="1"/>
</dbReference>
<keyword evidence="8" id="KW-1185">Reference proteome</keyword>
<sequence length="307" mass="36031">MEGTMTERKDDRDDSNEDERTIFVTNLPTDIKTIKKEKMSLILNLKKVFGKIGKIECIRLRSCIPVNPKLPQRLVIIKKAESTHVNAYIRFVKKESVDKALELNGTQMQEHHLFVDRCIKRRQYDKKRAVFLGNLAFDIGEEEIYTHFTDCGEIDRIRVVRDPHNYIGKGFGFESYSVGLALKLNDSLLKNRKIRVTRVGKKSDEHKMKAKVVQRRNSSMNKVQQKKATATFKKRKPAKVKQFSRKLKKQVSKKPARSFMNGNVRLFVLHWWLIWWFVHSYKVNQPEYAYALSQCRDVRPTSVSIYH</sequence>
<name>A0A0V1KW06_9BILA</name>
<dbReference type="OrthoDB" id="541375at2759"/>
<evidence type="ECO:0000256" key="3">
    <source>
        <dbReference type="ARBA" id="ARBA00022884"/>
    </source>
</evidence>
<evidence type="ECO:0000256" key="4">
    <source>
        <dbReference type="ARBA" id="ARBA00023242"/>
    </source>
</evidence>
<gene>
    <name evidence="7" type="primary">NOP12</name>
    <name evidence="7" type="ORF">T02_7472</name>
</gene>
<evidence type="ECO:0000259" key="6">
    <source>
        <dbReference type="PROSITE" id="PS50102"/>
    </source>
</evidence>
<dbReference type="Gene3D" id="3.30.70.330">
    <property type="match status" value="2"/>
</dbReference>
<accession>A0A0V1KW06</accession>
<comment type="similarity">
    <text evidence="2">Belongs to the RRM RBM34 family.</text>
</comment>
<dbReference type="SMART" id="SM00360">
    <property type="entry name" value="RRM"/>
    <property type="match status" value="2"/>
</dbReference>
<evidence type="ECO:0000256" key="1">
    <source>
        <dbReference type="ARBA" id="ARBA00004604"/>
    </source>
</evidence>
<dbReference type="Proteomes" id="UP000054721">
    <property type="component" value="Unassembled WGS sequence"/>
</dbReference>
<dbReference type="InterPro" id="IPR034221">
    <property type="entry name" value="RBM34_RRM2"/>
</dbReference>
<feature type="domain" description="RRM" evidence="6">
    <location>
        <begin position="20"/>
        <end position="120"/>
    </location>
</feature>
<evidence type="ECO:0000313" key="8">
    <source>
        <dbReference type="Proteomes" id="UP000054721"/>
    </source>
</evidence>
<dbReference type="AlphaFoldDB" id="A0A0V1KW06"/>
<reference evidence="7 8" key="1">
    <citation type="submission" date="2015-05" db="EMBL/GenBank/DDBJ databases">
        <title>Evolution of Trichinella species and genotypes.</title>
        <authorList>
            <person name="Korhonen P.K."/>
            <person name="Edoardo P."/>
            <person name="Giuseppe L.R."/>
            <person name="Gasser R.B."/>
        </authorList>
    </citation>
    <scope>NUCLEOTIDE SEQUENCE [LARGE SCALE GENOMIC DNA]</scope>
    <source>
        <strain evidence="7">ISS10</strain>
    </source>
</reference>
<comment type="subcellular location">
    <subcellularLocation>
        <location evidence="1">Nucleus</location>
        <location evidence="1">Nucleolus</location>
    </subcellularLocation>
</comment>
<comment type="caution">
    <text evidence="7">The sequence shown here is derived from an EMBL/GenBank/DDBJ whole genome shotgun (WGS) entry which is preliminary data.</text>
</comment>
<dbReference type="GO" id="GO:0000463">
    <property type="term" value="P:maturation of LSU-rRNA from tricistronic rRNA transcript (SSU-rRNA, 5.8S rRNA, LSU-rRNA)"/>
    <property type="evidence" value="ECO:0007669"/>
    <property type="project" value="TreeGrafter"/>
</dbReference>
<organism evidence="7 8">
    <name type="scientific">Trichinella nativa</name>
    <dbReference type="NCBI Taxonomy" id="6335"/>
    <lineage>
        <taxon>Eukaryota</taxon>
        <taxon>Metazoa</taxon>
        <taxon>Ecdysozoa</taxon>
        <taxon>Nematoda</taxon>
        <taxon>Enoplea</taxon>
        <taxon>Dorylaimia</taxon>
        <taxon>Trichinellida</taxon>
        <taxon>Trichinellidae</taxon>
        <taxon>Trichinella</taxon>
    </lineage>
</organism>
<dbReference type="PROSITE" id="PS50102">
    <property type="entry name" value="RRM"/>
    <property type="match status" value="2"/>
</dbReference>
<dbReference type="GO" id="GO:0005730">
    <property type="term" value="C:nucleolus"/>
    <property type="evidence" value="ECO:0007669"/>
    <property type="project" value="UniProtKB-SubCell"/>
</dbReference>
<dbReference type="GO" id="GO:0019843">
    <property type="term" value="F:rRNA binding"/>
    <property type="evidence" value="ECO:0007669"/>
    <property type="project" value="TreeGrafter"/>
</dbReference>
<keyword evidence="3 5" id="KW-0694">RNA-binding</keyword>
<protein>
    <submittedName>
        <fullName evidence="7">RNA-binding protein 34</fullName>
    </submittedName>
</protein>
<evidence type="ECO:0000313" key="7">
    <source>
        <dbReference type="EMBL" id="KRZ51549.1"/>
    </source>
</evidence>
<dbReference type="InterPro" id="IPR035979">
    <property type="entry name" value="RBD_domain_sf"/>
</dbReference>
<dbReference type="InterPro" id="IPR012677">
    <property type="entry name" value="Nucleotide-bd_a/b_plait_sf"/>
</dbReference>
<evidence type="ECO:0000256" key="2">
    <source>
        <dbReference type="ARBA" id="ARBA00007077"/>
    </source>
</evidence>
<dbReference type="SUPFAM" id="SSF54928">
    <property type="entry name" value="RNA-binding domain, RBD"/>
    <property type="match status" value="2"/>
</dbReference>
<dbReference type="PANTHER" id="PTHR23236">
    <property type="entry name" value="EUKARYOTIC TRANSLATION INITIATION FACTOR 4B/4H"/>
    <property type="match status" value="1"/>
</dbReference>
<keyword evidence="4" id="KW-0539">Nucleus</keyword>
<evidence type="ECO:0000256" key="5">
    <source>
        <dbReference type="PROSITE-ProRule" id="PRU00176"/>
    </source>
</evidence>
<feature type="domain" description="RRM" evidence="6">
    <location>
        <begin position="128"/>
        <end position="201"/>
    </location>
</feature>